<keyword evidence="1" id="KW-1133">Transmembrane helix</keyword>
<evidence type="ECO:0000313" key="4">
    <source>
        <dbReference type="Proteomes" id="UP001596003"/>
    </source>
</evidence>
<keyword evidence="1" id="KW-0472">Membrane</keyword>
<name>A0ABV8ZD31_9FLAO</name>
<comment type="caution">
    <text evidence="3">The sequence shown here is derived from an EMBL/GenBank/DDBJ whole genome shotgun (WGS) entry which is preliminary data.</text>
</comment>
<sequence>MIAKKDRFLYRFWTQEKGLSGMLILLFIMHFIVIPFFGGYTRFMVAVNIFWMLFLFAGIIALSKHKKQAFLISIIPFLFIITQWINYFEHNIFILFADLILSVAIMLLLITLVLIKVLEPGPVTTYRIVGSIVVYMLLVHFWSTLYLFLFQHIEGAFQITESKFSSNSDLASFMYFSYVCITSTGFGEIVPLHPLARSLVQIEVLTGVLYPVILIGRLVSDANFAVNKTGKNKE</sequence>
<feature type="domain" description="Potassium channel" evidence="2">
    <location>
        <begin position="136"/>
        <end position="219"/>
    </location>
</feature>
<feature type="transmembrane region" description="Helical" evidence="1">
    <location>
        <begin position="21"/>
        <end position="37"/>
    </location>
</feature>
<feature type="transmembrane region" description="Helical" evidence="1">
    <location>
        <begin position="92"/>
        <end position="115"/>
    </location>
</feature>
<feature type="transmembrane region" description="Helical" evidence="1">
    <location>
        <begin position="170"/>
        <end position="190"/>
    </location>
</feature>
<dbReference type="Proteomes" id="UP001596003">
    <property type="component" value="Unassembled WGS sequence"/>
</dbReference>
<dbReference type="RefSeq" id="WP_379796569.1">
    <property type="nucleotide sequence ID" value="NZ_JBHSFY010000004.1"/>
</dbReference>
<feature type="transmembrane region" description="Helical" evidence="1">
    <location>
        <begin position="69"/>
        <end position="86"/>
    </location>
</feature>
<organism evidence="3 4">
    <name type="scientific">Flavobacterium chungangensis</name>
    <dbReference type="NCBI Taxonomy" id="2708132"/>
    <lineage>
        <taxon>Bacteria</taxon>
        <taxon>Pseudomonadati</taxon>
        <taxon>Bacteroidota</taxon>
        <taxon>Flavobacteriia</taxon>
        <taxon>Flavobacteriales</taxon>
        <taxon>Flavobacteriaceae</taxon>
        <taxon>Flavobacterium</taxon>
    </lineage>
</organism>
<dbReference type="EMBL" id="JBHSFY010000004">
    <property type="protein sequence ID" value="MFC4476934.1"/>
    <property type="molecule type" value="Genomic_DNA"/>
</dbReference>
<feature type="transmembrane region" description="Helical" evidence="1">
    <location>
        <begin position="127"/>
        <end position="150"/>
    </location>
</feature>
<protein>
    <submittedName>
        <fullName evidence="3">Ion channel</fullName>
    </submittedName>
</protein>
<accession>A0ABV8ZD31</accession>
<dbReference type="SUPFAM" id="SSF81324">
    <property type="entry name" value="Voltage-gated potassium channels"/>
    <property type="match status" value="1"/>
</dbReference>
<feature type="transmembrane region" description="Helical" evidence="1">
    <location>
        <begin position="43"/>
        <end position="62"/>
    </location>
</feature>
<evidence type="ECO:0000259" key="2">
    <source>
        <dbReference type="Pfam" id="PF07885"/>
    </source>
</evidence>
<evidence type="ECO:0000256" key="1">
    <source>
        <dbReference type="SAM" id="Phobius"/>
    </source>
</evidence>
<gene>
    <name evidence="3" type="ORF">ACFO3N_07660</name>
</gene>
<dbReference type="InterPro" id="IPR013099">
    <property type="entry name" value="K_chnl_dom"/>
</dbReference>
<keyword evidence="4" id="KW-1185">Reference proteome</keyword>
<reference evidence="4" key="1">
    <citation type="journal article" date="2019" name="Int. J. Syst. Evol. Microbiol.">
        <title>The Global Catalogue of Microorganisms (GCM) 10K type strain sequencing project: providing services to taxonomists for standard genome sequencing and annotation.</title>
        <authorList>
            <consortium name="The Broad Institute Genomics Platform"/>
            <consortium name="The Broad Institute Genome Sequencing Center for Infectious Disease"/>
            <person name="Wu L."/>
            <person name="Ma J."/>
        </authorList>
    </citation>
    <scope>NUCLEOTIDE SEQUENCE [LARGE SCALE GENOMIC DNA]</scope>
    <source>
        <strain evidence="4">NBRC 103627</strain>
    </source>
</reference>
<dbReference type="Pfam" id="PF07885">
    <property type="entry name" value="Ion_trans_2"/>
    <property type="match status" value="1"/>
</dbReference>
<keyword evidence="1" id="KW-0812">Transmembrane</keyword>
<evidence type="ECO:0000313" key="3">
    <source>
        <dbReference type="EMBL" id="MFC4476934.1"/>
    </source>
</evidence>
<dbReference type="Gene3D" id="1.10.287.70">
    <property type="match status" value="1"/>
</dbReference>
<proteinExistence type="predicted"/>